<accession>W2MM92</accession>
<sequence>MKTVALKCSTCGLHITGNPVCEMWRAAVGDARVTRHNAVWQVLTGNSCTSLGVVVSEFTGEAHATEEPTCVCIVDNERTQVVYVPAQDQVDPVGQHRVLLLYQLLRSSDSGRRSAALWSDDPPHGRAR</sequence>
<organism evidence="1">
    <name type="scientific">Phytophthora nicotianae</name>
    <name type="common">Potato buckeye rot agent</name>
    <name type="synonym">Phytophthora parasitica</name>
    <dbReference type="NCBI Taxonomy" id="4792"/>
    <lineage>
        <taxon>Eukaryota</taxon>
        <taxon>Sar</taxon>
        <taxon>Stramenopiles</taxon>
        <taxon>Oomycota</taxon>
        <taxon>Peronosporomycetes</taxon>
        <taxon>Peronosporales</taxon>
        <taxon>Peronosporaceae</taxon>
        <taxon>Phytophthora</taxon>
    </lineage>
</organism>
<dbReference type="Proteomes" id="UP000054532">
    <property type="component" value="Unassembled WGS sequence"/>
</dbReference>
<dbReference type="EMBL" id="KI695084">
    <property type="protein sequence ID" value="ETM37471.1"/>
    <property type="molecule type" value="Genomic_DNA"/>
</dbReference>
<dbReference type="AlphaFoldDB" id="W2MM92"/>
<name>W2MM92_PHYNI</name>
<reference evidence="1" key="1">
    <citation type="submission" date="2013-11" db="EMBL/GenBank/DDBJ databases">
        <title>The Genome Sequence of Phytophthora parasitica IAC_01/95.</title>
        <authorList>
            <consortium name="The Broad Institute Genomics Platform"/>
            <person name="Russ C."/>
            <person name="Tyler B."/>
            <person name="Panabieres F."/>
            <person name="Shan W."/>
            <person name="Tripathy S."/>
            <person name="Grunwald N."/>
            <person name="Machado M."/>
            <person name="Johnson C.S."/>
            <person name="Arredondo F."/>
            <person name="Hong C."/>
            <person name="Coffey M."/>
            <person name="Young S.K."/>
            <person name="Zeng Q."/>
            <person name="Gargeya S."/>
            <person name="Fitzgerald M."/>
            <person name="Abouelleil A."/>
            <person name="Alvarado L."/>
            <person name="Chapman S.B."/>
            <person name="Gainer-Dewar J."/>
            <person name="Goldberg J."/>
            <person name="Griggs A."/>
            <person name="Gujja S."/>
            <person name="Hansen M."/>
            <person name="Howarth C."/>
            <person name="Imamovic A."/>
            <person name="Ireland A."/>
            <person name="Larimer J."/>
            <person name="McCowan C."/>
            <person name="Murphy C."/>
            <person name="Pearson M."/>
            <person name="Poon T.W."/>
            <person name="Priest M."/>
            <person name="Roberts A."/>
            <person name="Saif S."/>
            <person name="Shea T."/>
            <person name="Sykes S."/>
            <person name="Wortman J."/>
            <person name="Nusbaum C."/>
            <person name="Birren B."/>
        </authorList>
    </citation>
    <scope>NUCLEOTIDE SEQUENCE [LARGE SCALE GENOMIC DNA]</scope>
    <source>
        <strain evidence="1">IAC_01/95</strain>
    </source>
</reference>
<evidence type="ECO:0000313" key="1">
    <source>
        <dbReference type="EMBL" id="ETM37471.1"/>
    </source>
</evidence>
<gene>
    <name evidence="1" type="ORF">L914_15978</name>
</gene>
<protein>
    <submittedName>
        <fullName evidence="1">Uncharacterized protein</fullName>
    </submittedName>
</protein>
<proteinExistence type="predicted"/>